<dbReference type="AlphaFoldDB" id="A0A1Y2J4U6"/>
<keyword evidence="2" id="KW-1185">Reference proteome</keyword>
<sequence>MCPFFDATFLRPLLSMSALHTIKIGHCSIQEQGMPWSTIQAILSTPQLQHLVLYSYRLAPTLFPGEELRLNAPPARLVSFRYILSEAESTPLLRSRYDKEEEALALILETCHTTLEVIELPYEPAPLDKLCSLQWPRLRELGLRGGHLLEKPPLSLILSTHMPKLRVLDLKITYPDDHAPEPLFHLESLVTFPYPYLQHLTLTFPCVEDELYRCLPPTLRTLSLVCYRHKSLQTTLYATYNAGDFRGTSWMSAGDVLRILQKCTLPHLEALEIEYCEDDQEFHLLHHTATAFTKLSTLKLLRYRRQGPEVMSASMEQLVQAIARISSLRVVHLHLDLLKCPTVTWSERLVCDYAPSDFDTYISGTLDPAAALLARALPPYDDIQWVEYGVLRCGQETRTHRIGSVFSNAMSDVLVINASTCVSALSRTGLQISLQNSGRMVLNVWVGVLPHIQRVPLYEY</sequence>
<evidence type="ECO:0000313" key="1">
    <source>
        <dbReference type="EMBL" id="OSD07834.1"/>
    </source>
</evidence>
<proteinExistence type="predicted"/>
<gene>
    <name evidence="1" type="ORF">PYCCODRAFT_1421719</name>
</gene>
<organism evidence="1 2">
    <name type="scientific">Trametes coccinea (strain BRFM310)</name>
    <name type="common">Pycnoporus coccineus</name>
    <dbReference type="NCBI Taxonomy" id="1353009"/>
    <lineage>
        <taxon>Eukaryota</taxon>
        <taxon>Fungi</taxon>
        <taxon>Dikarya</taxon>
        <taxon>Basidiomycota</taxon>
        <taxon>Agaricomycotina</taxon>
        <taxon>Agaricomycetes</taxon>
        <taxon>Polyporales</taxon>
        <taxon>Polyporaceae</taxon>
        <taxon>Trametes</taxon>
    </lineage>
</organism>
<dbReference type="Gene3D" id="3.80.10.10">
    <property type="entry name" value="Ribonuclease Inhibitor"/>
    <property type="match status" value="1"/>
</dbReference>
<protein>
    <recommendedName>
        <fullName evidence="3">F-box domain-containing protein</fullName>
    </recommendedName>
</protein>
<accession>A0A1Y2J4U6</accession>
<dbReference type="SUPFAM" id="SSF52047">
    <property type="entry name" value="RNI-like"/>
    <property type="match status" value="1"/>
</dbReference>
<evidence type="ECO:0008006" key="3">
    <source>
        <dbReference type="Google" id="ProtNLM"/>
    </source>
</evidence>
<evidence type="ECO:0000313" key="2">
    <source>
        <dbReference type="Proteomes" id="UP000193067"/>
    </source>
</evidence>
<name>A0A1Y2J4U6_TRAC3</name>
<reference evidence="1 2" key="1">
    <citation type="journal article" date="2015" name="Biotechnol. Biofuels">
        <title>Enhanced degradation of softwood versus hardwood by the white-rot fungus Pycnoporus coccineus.</title>
        <authorList>
            <person name="Couturier M."/>
            <person name="Navarro D."/>
            <person name="Chevret D."/>
            <person name="Henrissat B."/>
            <person name="Piumi F."/>
            <person name="Ruiz-Duenas F.J."/>
            <person name="Martinez A.T."/>
            <person name="Grigoriev I.V."/>
            <person name="Riley R."/>
            <person name="Lipzen A."/>
            <person name="Berrin J.G."/>
            <person name="Master E.R."/>
            <person name="Rosso M.N."/>
        </authorList>
    </citation>
    <scope>NUCLEOTIDE SEQUENCE [LARGE SCALE GENOMIC DNA]</scope>
    <source>
        <strain evidence="1 2">BRFM310</strain>
    </source>
</reference>
<dbReference type="OrthoDB" id="2750120at2759"/>
<dbReference type="EMBL" id="KZ084087">
    <property type="protein sequence ID" value="OSD07834.1"/>
    <property type="molecule type" value="Genomic_DNA"/>
</dbReference>
<dbReference type="Proteomes" id="UP000193067">
    <property type="component" value="Unassembled WGS sequence"/>
</dbReference>
<dbReference type="InterPro" id="IPR032675">
    <property type="entry name" value="LRR_dom_sf"/>
</dbReference>